<dbReference type="RefSeq" id="WP_088885526.1">
    <property type="nucleotide sequence ID" value="NZ_CP014855.1"/>
</dbReference>
<sequence length="682" mass="76963">MRRGFVFTLDAMLSLVLVTLFITSIVAITSSTSQVYSTYMRSQSEYIATDTLETLRTVSLNQLVPPEKVDEWLNDGTLDEELVSPEMTPLDIVATYWATEPLYPSKNLSHKAEVILGYILNQRLKGYNYELLINNYTSPYLRKVGSNYSEAPDVSPATLVMSGYAYNQTPRGYMARAYLTKATTTQEKLYGWMWVLASGALSNTLTITRIINFPWDAQILEADGKFVARQGEMVTLYINGANVSSWPGQINLNNLANYLGPGPNNITLVYSNAQGDEIGSGSGTTMYVKYKTDSPLVEDPGLFEVYDVTSERTGFMYLFELFVPGNISSINMKFKIRNVSTVRLYYGLGGNLTLLLTKSANSSGDAVVSFTDQEIKGALSNLGVSYSNLSKMVFDFVVGFDAYYENEKWYYEGGDYYNDGADRERRLYGYPDSYVRITYTTPVSVTLYSIPLSVYFPYGDNRVTYDGNGLQVRYSLPPRVQPWYADWWVGYIFEGSTTQVLSENGREFYRGPLGRYAIRVAYTRLYDWMMVPGQENSFEISMENGNSYIRDYETRGIIYYFLKAYAGYGDVFKKFMRPGCKGYNITYYWQDSSVATPQQAYILAGDAPYCDVTTEQLLANRSTYAVDDAIIRLFNNLGGDGTRSSPILVKLPNEGNIDFASMGNIPGLFQPIQITLRVWREG</sequence>
<keyword evidence="2" id="KW-1185">Reference proteome</keyword>
<evidence type="ECO:0000313" key="2">
    <source>
        <dbReference type="Proteomes" id="UP000250134"/>
    </source>
</evidence>
<organism evidence="1 2">
    <name type="scientific">Thermococcus gorgonarius</name>
    <dbReference type="NCBI Taxonomy" id="71997"/>
    <lineage>
        <taxon>Archaea</taxon>
        <taxon>Methanobacteriati</taxon>
        <taxon>Methanobacteriota</taxon>
        <taxon>Thermococci</taxon>
        <taxon>Thermococcales</taxon>
        <taxon>Thermococcaceae</taxon>
        <taxon>Thermococcus</taxon>
    </lineage>
</organism>
<accession>A0A2Z2M5F0</accession>
<proteinExistence type="predicted"/>
<evidence type="ECO:0000313" key="1">
    <source>
        <dbReference type="EMBL" id="ASJ01187.1"/>
    </source>
</evidence>
<dbReference type="GeneID" id="33332220"/>
<dbReference type="KEGG" id="tgg:A3K92_06670"/>
<dbReference type="OrthoDB" id="85696at2157"/>
<reference evidence="1 2" key="1">
    <citation type="submission" date="2016-03" db="EMBL/GenBank/DDBJ databases">
        <title>Complete genome sequence of Thermococcus gorgonarius.</title>
        <authorList>
            <person name="Oger P.M."/>
        </authorList>
    </citation>
    <scope>NUCLEOTIDE SEQUENCE [LARGE SCALE GENOMIC DNA]</scope>
    <source>
        <strain evidence="1 2">W-12</strain>
    </source>
</reference>
<dbReference type="Proteomes" id="UP000250134">
    <property type="component" value="Chromosome"/>
</dbReference>
<name>A0A2Z2M5F0_THEGO</name>
<protein>
    <submittedName>
        <fullName evidence="1">Uncharacterized protein</fullName>
    </submittedName>
</protein>
<dbReference type="EMBL" id="CP014855">
    <property type="protein sequence ID" value="ASJ01187.1"/>
    <property type="molecule type" value="Genomic_DNA"/>
</dbReference>
<gene>
    <name evidence="1" type="ORF">A3K92_06670</name>
</gene>
<dbReference type="AlphaFoldDB" id="A0A2Z2M5F0"/>